<reference evidence="3" key="1">
    <citation type="journal article" date="2014" name="Genome Announc.">
        <title>Genome sequence and annotation of Acremonium chrysogenum, producer of the beta-lactam antibiotic cephalosporin C.</title>
        <authorList>
            <person name="Terfehr D."/>
            <person name="Dahlmann T.A."/>
            <person name="Specht T."/>
            <person name="Zadra I."/>
            <person name="Kuernsteiner H."/>
            <person name="Kueck U."/>
        </authorList>
    </citation>
    <scope>NUCLEOTIDE SEQUENCE [LARGE SCALE GENOMIC DNA]</scope>
    <source>
        <strain evidence="3">ATCC 11550 / CBS 779.69 / DSM 880 / IAM 14645 / JCM 23072 / IMI 49137</strain>
    </source>
</reference>
<evidence type="ECO:0000256" key="1">
    <source>
        <dbReference type="SAM" id="MobiDB-lite"/>
    </source>
</evidence>
<dbReference type="HOGENOM" id="CLU_049785_0_0_1"/>
<feature type="region of interest" description="Disordered" evidence="1">
    <location>
        <begin position="195"/>
        <end position="217"/>
    </location>
</feature>
<dbReference type="STRING" id="857340.A0A086SXE6"/>
<dbReference type="AlphaFoldDB" id="A0A086SXE6"/>
<sequence>MSESSILGALDAAHLQNVGLLTAPNDRGTRRMHKRRLNRSSDEENQDIPLDVHPQSAAAQDAFATIPDQLISRATLEYVGFSEAKADALWSQWTNWPPHGPSRETDPDTGGLQMSFLKYMTGAFNTGNDTSSDDDRTWARLMDTFGLSIETKQAILDPVFRYIRLSESCVYWAKDTVHMRYYGLMGIQKASRDRENALRRAATRPGSGRPPGQLFPNPLYTPSSSSLAASRSVSGWQQQSSPGISNYSSNSASAIAARNAPGFVNLFKGIDQERISGLLDDNGSINRIQTLLSSAPSDFSGRRRLYYFTPDFEVAQYYAVYAKRRANAESVVIIMMSIPNRKIKSLQKPEILRLFWPNPEWAQLVWSCRNGRKMPKELRKYQDASLVIGTISRKPNRAYEELASPDDVTGDYVLKVQDSEGRSVPATQYVFGEDGEDILATHGRIKIFPFVPAELRAWIEKHRDMVRQFP</sequence>
<accession>A0A086SXE6</accession>
<dbReference type="EMBL" id="JPKY01000115">
    <property type="protein sequence ID" value="KFH41778.1"/>
    <property type="molecule type" value="Genomic_DNA"/>
</dbReference>
<evidence type="ECO:0000313" key="3">
    <source>
        <dbReference type="Proteomes" id="UP000029964"/>
    </source>
</evidence>
<comment type="caution">
    <text evidence="2">The sequence shown here is derived from an EMBL/GenBank/DDBJ whole genome shotgun (WGS) entry which is preliminary data.</text>
</comment>
<dbReference type="OrthoDB" id="5429780at2759"/>
<evidence type="ECO:0000313" key="2">
    <source>
        <dbReference type="EMBL" id="KFH41778.1"/>
    </source>
</evidence>
<dbReference type="Proteomes" id="UP000029964">
    <property type="component" value="Unassembled WGS sequence"/>
</dbReference>
<keyword evidence="3" id="KW-1185">Reference proteome</keyword>
<proteinExistence type="predicted"/>
<gene>
    <name evidence="2" type="ORF">ACRE_075260</name>
</gene>
<organism evidence="2 3">
    <name type="scientific">Hapsidospora chrysogenum (strain ATCC 11550 / CBS 779.69 / DSM 880 / IAM 14645 / JCM 23072 / IMI 49137)</name>
    <name type="common">Acremonium chrysogenum</name>
    <dbReference type="NCBI Taxonomy" id="857340"/>
    <lineage>
        <taxon>Eukaryota</taxon>
        <taxon>Fungi</taxon>
        <taxon>Dikarya</taxon>
        <taxon>Ascomycota</taxon>
        <taxon>Pezizomycotina</taxon>
        <taxon>Sordariomycetes</taxon>
        <taxon>Hypocreomycetidae</taxon>
        <taxon>Hypocreales</taxon>
        <taxon>Bionectriaceae</taxon>
        <taxon>Hapsidospora</taxon>
    </lineage>
</organism>
<protein>
    <submittedName>
        <fullName evidence="2">Uncharacterized protein</fullName>
    </submittedName>
</protein>
<name>A0A086SXE6_HAPC1</name>
<feature type="region of interest" description="Disordered" evidence="1">
    <location>
        <begin position="21"/>
        <end position="48"/>
    </location>
</feature>